<dbReference type="Gene3D" id="3.40.50.410">
    <property type="entry name" value="von Willebrand factor, type A domain"/>
    <property type="match status" value="1"/>
</dbReference>
<keyword evidence="4" id="KW-1185">Reference proteome</keyword>
<proteinExistence type="predicted"/>
<feature type="domain" description="Protein kinase" evidence="2">
    <location>
        <begin position="166"/>
        <end position="512"/>
    </location>
</feature>
<dbReference type="Gene3D" id="1.10.510.10">
    <property type="entry name" value="Transferase(Phosphotransferase) domain 1"/>
    <property type="match status" value="1"/>
</dbReference>
<accession>W2SD05</accession>
<dbReference type="EMBL" id="KB822711">
    <property type="protein sequence ID" value="ETN46500.1"/>
    <property type="molecule type" value="Genomic_DNA"/>
</dbReference>
<dbReference type="InterPro" id="IPR000719">
    <property type="entry name" value="Prot_kinase_dom"/>
</dbReference>
<dbReference type="PROSITE" id="PS50011">
    <property type="entry name" value="PROTEIN_KINASE_DOM"/>
    <property type="match status" value="1"/>
</dbReference>
<dbReference type="InterPro" id="IPR011009">
    <property type="entry name" value="Kinase-like_dom_sf"/>
</dbReference>
<feature type="compositionally biased region" description="Low complexity" evidence="1">
    <location>
        <begin position="557"/>
        <end position="570"/>
    </location>
</feature>
<reference evidence="3 4" key="1">
    <citation type="submission" date="2013-03" db="EMBL/GenBank/DDBJ databases">
        <title>The Genome Sequence of Phialophora europaea CBS 101466.</title>
        <authorList>
            <consortium name="The Broad Institute Genomics Platform"/>
            <person name="Cuomo C."/>
            <person name="de Hoog S."/>
            <person name="Gorbushina A."/>
            <person name="Walker B."/>
            <person name="Young S.K."/>
            <person name="Zeng Q."/>
            <person name="Gargeya S."/>
            <person name="Fitzgerald M."/>
            <person name="Haas B."/>
            <person name="Abouelleil A."/>
            <person name="Allen A.W."/>
            <person name="Alvarado L."/>
            <person name="Arachchi H.M."/>
            <person name="Berlin A.M."/>
            <person name="Chapman S.B."/>
            <person name="Gainer-Dewar J."/>
            <person name="Goldberg J."/>
            <person name="Griggs A."/>
            <person name="Gujja S."/>
            <person name="Hansen M."/>
            <person name="Howarth C."/>
            <person name="Imamovic A."/>
            <person name="Ireland A."/>
            <person name="Larimer J."/>
            <person name="McCowan C."/>
            <person name="Murphy C."/>
            <person name="Pearson M."/>
            <person name="Poon T.W."/>
            <person name="Priest M."/>
            <person name="Roberts A."/>
            <person name="Saif S."/>
            <person name="Shea T."/>
            <person name="Sisk P."/>
            <person name="Sykes S."/>
            <person name="Wortman J."/>
            <person name="Nusbaum C."/>
            <person name="Birren B."/>
        </authorList>
    </citation>
    <scope>NUCLEOTIDE SEQUENCE [LARGE SCALE GENOMIC DNA]</scope>
    <source>
        <strain evidence="3 4">CBS 101466</strain>
    </source>
</reference>
<sequence>MADLLYPQRMEQPIVDFQKWLRDYRLPGWCGNPSQTQHVRYFVPRAPLREYLSQERVQDLLEAVLGDHHDYQSSQDKKRARAIHHKCCVVFAILISIDLGHHIMEFYRHHGELGDETLSSFHEQPPKAFPGTGEDYKRFRYQQQSFCPLRIDDDIPNFVDQNLVLPMTEEFIGEGVSAYVFRVVVHDGYNDIKPRWHSGPDAASVENHRANNVFVVKRFTVDKNQDAKRLYEREVTALDKLRKDDGPDPNLIIGYLGAFVITADGHPQSYNILLEYADCGNLNDFLHDTKRLHPKNFVELWDFWQKLFDLLKAVDRIHRLGHEDEPLRFAAYQGVHHDIKPSNILVVSDRSQPESSFPFRFLLADFGLASVTKLNDRGQHATTSDPHGTSIYGAPETARKPWAHRWHLDVTRLVDIWSIGCIFSEALTWSVLGLVYLDAYQRQRAQQDQNDGPRFHDGQRVLAVVTNQHQECLQSIRQGNILINEIVQLLDRDMLVPSGERASCTMVLHRALRILETHNPRPQDELPEPPPPLNPQDIHGTVPGTVFAVGGPTENVPTSPLALTPLSPRSPQSPPVIDSGVKGADSQVQRPKSTPIQSTRKDEPPSISVEELEKWRYNKKIRHEQDVNNLDTLLAPLIDRDLVFIIDDSVSMHAHWDKVVSLLRTLAYAIKDYDEDGMEVVLMSDGKSFQAKHTTKLVEGVQLRRSAATTRTNPQKRLGDLFQQYATRLKVARGYDGSLSKRLSLKLNSQSPKLPKQCSYFVFTDGVWQPPPHSKVSKPIIQLLHDLKDEDEHRVGISFIQFGNDEVGTKRLRFLDEGLKHSYAVSKDIVDFEPADGNVLKMLLGSIEPWWDEVNDSKAIDEDLWLDG</sequence>
<gene>
    <name evidence="3" type="ORF">HMPREF1541_00685</name>
</gene>
<evidence type="ECO:0000313" key="3">
    <source>
        <dbReference type="EMBL" id="ETN46500.1"/>
    </source>
</evidence>
<dbReference type="RefSeq" id="XP_008711212.1">
    <property type="nucleotide sequence ID" value="XM_008712990.1"/>
</dbReference>
<dbReference type="CDD" id="cd00180">
    <property type="entry name" value="PKc"/>
    <property type="match status" value="1"/>
</dbReference>
<dbReference type="SUPFAM" id="SSF53300">
    <property type="entry name" value="vWA-like"/>
    <property type="match status" value="1"/>
</dbReference>
<dbReference type="GeneID" id="19968024"/>
<dbReference type="AlphaFoldDB" id="W2SD05"/>
<dbReference type="STRING" id="1220924.W2SD05"/>
<dbReference type="SUPFAM" id="SSF56112">
    <property type="entry name" value="Protein kinase-like (PK-like)"/>
    <property type="match status" value="1"/>
</dbReference>
<dbReference type="Proteomes" id="UP000030752">
    <property type="component" value="Unassembled WGS sequence"/>
</dbReference>
<dbReference type="PANTHER" id="PTHR24359:SF1">
    <property type="entry name" value="INHIBITOR OF NUCLEAR FACTOR KAPPA-B KINASE EPSILON SUBUNIT HOMOLOG 1-RELATED"/>
    <property type="match status" value="1"/>
</dbReference>
<dbReference type="GO" id="GO:0005524">
    <property type="term" value="F:ATP binding"/>
    <property type="evidence" value="ECO:0007669"/>
    <property type="project" value="InterPro"/>
</dbReference>
<dbReference type="InParanoid" id="W2SD05"/>
<dbReference type="PANTHER" id="PTHR24359">
    <property type="entry name" value="SERINE/THREONINE-PROTEIN KINASE SBK1"/>
    <property type="match status" value="1"/>
</dbReference>
<dbReference type="HOGENOM" id="CLU_005931_0_0_1"/>
<evidence type="ECO:0000256" key="1">
    <source>
        <dbReference type="SAM" id="MobiDB-lite"/>
    </source>
</evidence>
<evidence type="ECO:0000313" key="4">
    <source>
        <dbReference type="Proteomes" id="UP000030752"/>
    </source>
</evidence>
<dbReference type="eggNOG" id="KOG0198">
    <property type="taxonomic scope" value="Eukaryota"/>
</dbReference>
<dbReference type="Pfam" id="PF00069">
    <property type="entry name" value="Pkinase"/>
    <property type="match status" value="1"/>
</dbReference>
<name>W2SD05_CYPE1</name>
<protein>
    <recommendedName>
        <fullName evidence="2">Protein kinase domain-containing protein</fullName>
    </recommendedName>
</protein>
<feature type="region of interest" description="Disordered" evidence="1">
    <location>
        <begin position="519"/>
        <end position="607"/>
    </location>
</feature>
<dbReference type="GO" id="GO:0004674">
    <property type="term" value="F:protein serine/threonine kinase activity"/>
    <property type="evidence" value="ECO:0007669"/>
    <property type="project" value="TreeGrafter"/>
</dbReference>
<dbReference type="OrthoDB" id="5986190at2759"/>
<dbReference type="VEuPathDB" id="FungiDB:HMPREF1541_00685"/>
<feature type="compositionally biased region" description="Polar residues" evidence="1">
    <location>
        <begin position="586"/>
        <end position="598"/>
    </location>
</feature>
<dbReference type="SMART" id="SM00220">
    <property type="entry name" value="S_TKc"/>
    <property type="match status" value="1"/>
</dbReference>
<dbReference type="InterPro" id="IPR036465">
    <property type="entry name" value="vWFA_dom_sf"/>
</dbReference>
<organism evidence="3 4">
    <name type="scientific">Cyphellophora europaea (strain CBS 101466)</name>
    <name type="common">Phialophora europaea</name>
    <dbReference type="NCBI Taxonomy" id="1220924"/>
    <lineage>
        <taxon>Eukaryota</taxon>
        <taxon>Fungi</taxon>
        <taxon>Dikarya</taxon>
        <taxon>Ascomycota</taxon>
        <taxon>Pezizomycotina</taxon>
        <taxon>Eurotiomycetes</taxon>
        <taxon>Chaetothyriomycetidae</taxon>
        <taxon>Chaetothyriales</taxon>
        <taxon>Cyphellophoraceae</taxon>
        <taxon>Cyphellophora</taxon>
    </lineage>
</organism>
<evidence type="ECO:0000259" key="2">
    <source>
        <dbReference type="PROSITE" id="PS50011"/>
    </source>
</evidence>